<dbReference type="Proteomes" id="UP000447434">
    <property type="component" value="Chromosome 25"/>
</dbReference>
<accession>A0A6A4N7M8</accession>
<dbReference type="AlphaFoldDB" id="A0A6A4N7M8"/>
<evidence type="ECO:0000313" key="1">
    <source>
        <dbReference type="EMBL" id="KAE9584901.1"/>
    </source>
</evidence>
<comment type="caution">
    <text evidence="1">The sequence shown here is derived from an EMBL/GenBank/DDBJ whole genome shotgun (WGS) entry which is preliminary data.</text>
</comment>
<evidence type="ECO:0000313" key="2">
    <source>
        <dbReference type="Proteomes" id="UP000447434"/>
    </source>
</evidence>
<name>A0A6A4N7M8_LUPAL</name>
<gene>
    <name evidence="1" type="ORF">Lalb_Chr25g0283321</name>
</gene>
<proteinExistence type="predicted"/>
<protein>
    <submittedName>
        <fullName evidence="1">Uncharacterized protein</fullName>
    </submittedName>
</protein>
<sequence>MHVVWVLECSSSVRFVRLSLDMPGEIHENVIWRSSQYMTMEGAINNRGLLLACRVAW</sequence>
<keyword evidence="2" id="KW-1185">Reference proteome</keyword>
<organism evidence="1 2">
    <name type="scientific">Lupinus albus</name>
    <name type="common">White lupine</name>
    <name type="synonym">Lupinus termis</name>
    <dbReference type="NCBI Taxonomy" id="3870"/>
    <lineage>
        <taxon>Eukaryota</taxon>
        <taxon>Viridiplantae</taxon>
        <taxon>Streptophyta</taxon>
        <taxon>Embryophyta</taxon>
        <taxon>Tracheophyta</taxon>
        <taxon>Spermatophyta</taxon>
        <taxon>Magnoliopsida</taxon>
        <taxon>eudicotyledons</taxon>
        <taxon>Gunneridae</taxon>
        <taxon>Pentapetalae</taxon>
        <taxon>rosids</taxon>
        <taxon>fabids</taxon>
        <taxon>Fabales</taxon>
        <taxon>Fabaceae</taxon>
        <taxon>Papilionoideae</taxon>
        <taxon>50 kb inversion clade</taxon>
        <taxon>genistoids sensu lato</taxon>
        <taxon>core genistoids</taxon>
        <taxon>Genisteae</taxon>
        <taxon>Lupinus</taxon>
    </lineage>
</organism>
<reference evidence="2" key="1">
    <citation type="journal article" date="2020" name="Nat. Commun.">
        <title>Genome sequence of the cluster root forming white lupin.</title>
        <authorList>
            <person name="Hufnagel B."/>
            <person name="Marques A."/>
            <person name="Soriano A."/>
            <person name="Marques L."/>
            <person name="Divol F."/>
            <person name="Doumas P."/>
            <person name="Sallet E."/>
            <person name="Mancinotti D."/>
            <person name="Carrere S."/>
            <person name="Marande W."/>
            <person name="Arribat S."/>
            <person name="Keller J."/>
            <person name="Huneau C."/>
            <person name="Blein T."/>
            <person name="Aime D."/>
            <person name="Laguerre M."/>
            <person name="Taylor J."/>
            <person name="Schubert V."/>
            <person name="Nelson M."/>
            <person name="Geu-Flores F."/>
            <person name="Crespi M."/>
            <person name="Gallardo-Guerrero K."/>
            <person name="Delaux P.-M."/>
            <person name="Salse J."/>
            <person name="Berges H."/>
            <person name="Guyot R."/>
            <person name="Gouzy J."/>
            <person name="Peret B."/>
        </authorList>
    </citation>
    <scope>NUCLEOTIDE SEQUENCE [LARGE SCALE GENOMIC DNA]</scope>
    <source>
        <strain evidence="2">cv. Amiga</strain>
    </source>
</reference>
<dbReference type="EMBL" id="WOCE01000025">
    <property type="protein sequence ID" value="KAE9584901.1"/>
    <property type="molecule type" value="Genomic_DNA"/>
</dbReference>